<dbReference type="Pfam" id="PF06078">
    <property type="entry name" value="DUF937"/>
    <property type="match status" value="1"/>
</dbReference>
<feature type="region of interest" description="Disordered" evidence="1">
    <location>
        <begin position="265"/>
        <end position="308"/>
    </location>
</feature>
<feature type="compositionally biased region" description="Low complexity" evidence="1">
    <location>
        <begin position="204"/>
        <end position="214"/>
    </location>
</feature>
<dbReference type="Gene3D" id="3.30.1330.60">
    <property type="entry name" value="OmpA-like domain"/>
    <property type="match status" value="1"/>
</dbReference>
<dbReference type="SUPFAM" id="SSF103088">
    <property type="entry name" value="OmpA-like"/>
    <property type="match status" value="1"/>
</dbReference>
<dbReference type="InterPro" id="IPR009282">
    <property type="entry name" value="DUF937"/>
</dbReference>
<gene>
    <name evidence="2" type="ORF">BSF38_03666</name>
</gene>
<dbReference type="OrthoDB" id="9782229at2"/>
<dbReference type="InterPro" id="IPR036737">
    <property type="entry name" value="OmpA-like_sf"/>
</dbReference>
<protein>
    <recommendedName>
        <fullName evidence="4">OmpA-like domain-containing protein</fullName>
    </recommendedName>
</protein>
<evidence type="ECO:0000313" key="3">
    <source>
        <dbReference type="Proteomes" id="UP000186309"/>
    </source>
</evidence>
<dbReference type="AlphaFoldDB" id="A0A1U7CT71"/>
<feature type="region of interest" description="Disordered" evidence="1">
    <location>
        <begin position="193"/>
        <end position="221"/>
    </location>
</feature>
<dbReference type="EMBL" id="CP019082">
    <property type="protein sequence ID" value="APW62134.1"/>
    <property type="molecule type" value="Genomic_DNA"/>
</dbReference>
<keyword evidence="3" id="KW-1185">Reference proteome</keyword>
<dbReference type="STRING" id="1387353.BSF38_03666"/>
<accession>A0A1U7CT71</accession>
<evidence type="ECO:0000256" key="1">
    <source>
        <dbReference type="SAM" id="MobiDB-lite"/>
    </source>
</evidence>
<dbReference type="KEGG" id="pbor:BSF38_03666"/>
<evidence type="ECO:0000313" key="2">
    <source>
        <dbReference type="EMBL" id="APW62134.1"/>
    </source>
</evidence>
<reference evidence="3" key="1">
    <citation type="submission" date="2016-12" db="EMBL/GenBank/DDBJ databases">
        <title>Comparative genomics of four Isosphaeraceae planctomycetes: a common pool of plasmids and glycoside hydrolase genes.</title>
        <authorList>
            <person name="Ivanova A."/>
        </authorList>
    </citation>
    <scope>NUCLEOTIDE SEQUENCE [LARGE SCALE GENOMIC DNA]</scope>
    <source>
        <strain evidence="3">PX4</strain>
    </source>
</reference>
<name>A0A1U7CT71_9BACT</name>
<proteinExistence type="predicted"/>
<sequence>MAVDLLSKMKVFWTSEAIHQLSVMLNAQPDRVEQVLSLGAPTILAGLLKAATGTTDAHRLVDLVSREPEEMARFGGLSGLLNHLAGLGDVVGLDPLVKYGRSALRSIFGDKLDAVLNLIATDSGAKPATAATLMSLLAPTLMGMIREETATRGLTGDSLRNFLLTQRDSIAALAPGKLAETLGVRSLADLGTWTDPTRTPSPSPGAASPGFAKGTPASVHSTTIHRTMPVSRGPSATRWAIPLALGILAVAAGYYFLPKANPPRPENKPINTADLARSAPPAPDKTVHADAPAALRDDVTSPATTADGRRVVETGAQRISLALPGDATVEVPEGSYLEAAVKMLRDETAKTAQTFEAEGLAFDQNSKLTPDSVHSAEHLATIAKAYPKAKLKIEARESPGGADDQKERLATAQKQADAVRDALIGAGVPGERVVAEVRAADSLDAPIQTKKTAVYVVIIPQ</sequence>
<dbReference type="RefSeq" id="WP_076347979.1">
    <property type="nucleotide sequence ID" value="NZ_CP019082.1"/>
</dbReference>
<dbReference type="Proteomes" id="UP000186309">
    <property type="component" value="Chromosome"/>
</dbReference>
<organism evidence="2 3">
    <name type="scientific">Paludisphaera borealis</name>
    <dbReference type="NCBI Taxonomy" id="1387353"/>
    <lineage>
        <taxon>Bacteria</taxon>
        <taxon>Pseudomonadati</taxon>
        <taxon>Planctomycetota</taxon>
        <taxon>Planctomycetia</taxon>
        <taxon>Isosphaerales</taxon>
        <taxon>Isosphaeraceae</taxon>
        <taxon>Paludisphaera</taxon>
    </lineage>
</organism>
<evidence type="ECO:0008006" key="4">
    <source>
        <dbReference type="Google" id="ProtNLM"/>
    </source>
</evidence>